<organism evidence="2 3">
    <name type="scientific">Schaalia radingae</name>
    <dbReference type="NCBI Taxonomy" id="131110"/>
    <lineage>
        <taxon>Bacteria</taxon>
        <taxon>Bacillati</taxon>
        <taxon>Actinomycetota</taxon>
        <taxon>Actinomycetes</taxon>
        <taxon>Actinomycetales</taxon>
        <taxon>Actinomycetaceae</taxon>
        <taxon>Schaalia</taxon>
    </lineage>
</organism>
<evidence type="ECO:0000313" key="3">
    <source>
        <dbReference type="Proteomes" id="UP000198976"/>
    </source>
</evidence>
<dbReference type="RefSeq" id="WP_092648268.1">
    <property type="nucleotide sequence ID" value="NZ_LT629792.1"/>
</dbReference>
<dbReference type="InterPro" id="IPR016195">
    <property type="entry name" value="Pol/histidinol_Pase-like"/>
</dbReference>
<dbReference type="SMART" id="SM00481">
    <property type="entry name" value="POLIIIAc"/>
    <property type="match status" value="1"/>
</dbReference>
<dbReference type="InterPro" id="IPR004013">
    <property type="entry name" value="PHP_dom"/>
</dbReference>
<dbReference type="Gene3D" id="1.10.150.650">
    <property type="match status" value="1"/>
</dbReference>
<sequence>MIRIDPHTHSACSDGTDTPAQLMMAASRVGLDVVGLTDHDTTAGWEDAAAMVERTGVALMRGIEMSTASNGISAHVLAYMPDPSFPELVETMRRSRESREERARKIVQNLSADFPITWDAVVAQTRGENVPVGRPHIADALVEAGVFPDRGAAFDGALHPSLKYYVHYWAPDPVDTVRLIRRAGGVPVLAHPRARARQRILSEDVIADMAEAGLFGLERDHRDHDAAAREEVERIADRLGLHVTGSSDYHGQGKPNQLGENLTSEYVYRAVEEQASLEVVRP</sequence>
<dbReference type="CDD" id="cd07438">
    <property type="entry name" value="PHP_HisPPase_AMP"/>
    <property type="match status" value="1"/>
</dbReference>
<protein>
    <recommendedName>
        <fullName evidence="1">Polymerase/histidinol phosphatase N-terminal domain-containing protein</fullName>
    </recommendedName>
</protein>
<accession>A0ABY0V5L3</accession>
<feature type="domain" description="Polymerase/histidinol phosphatase N-terminal" evidence="1">
    <location>
        <begin position="4"/>
        <end position="69"/>
    </location>
</feature>
<dbReference type="PANTHER" id="PTHR42924">
    <property type="entry name" value="EXONUCLEASE"/>
    <property type="match status" value="1"/>
</dbReference>
<name>A0ABY0V5L3_9ACTO</name>
<dbReference type="PANTHER" id="PTHR42924:SF3">
    <property type="entry name" value="POLYMERASE_HISTIDINOL PHOSPHATASE N-TERMINAL DOMAIN-CONTAINING PROTEIN"/>
    <property type="match status" value="1"/>
</dbReference>
<evidence type="ECO:0000313" key="2">
    <source>
        <dbReference type="EMBL" id="SDT87277.1"/>
    </source>
</evidence>
<dbReference type="Gene3D" id="3.20.20.140">
    <property type="entry name" value="Metal-dependent hydrolases"/>
    <property type="match status" value="1"/>
</dbReference>
<gene>
    <name evidence="2" type="ORF">SAMN04489714_0413</name>
</gene>
<dbReference type="Pfam" id="PF02811">
    <property type="entry name" value="PHP"/>
    <property type="match status" value="1"/>
</dbReference>
<dbReference type="InterPro" id="IPR003141">
    <property type="entry name" value="Pol/His_phosphatase_N"/>
</dbReference>
<evidence type="ECO:0000259" key="1">
    <source>
        <dbReference type="SMART" id="SM00481"/>
    </source>
</evidence>
<dbReference type="SUPFAM" id="SSF89550">
    <property type="entry name" value="PHP domain-like"/>
    <property type="match status" value="1"/>
</dbReference>
<proteinExistence type="predicted"/>
<dbReference type="EMBL" id="LT629792">
    <property type="protein sequence ID" value="SDT87277.1"/>
    <property type="molecule type" value="Genomic_DNA"/>
</dbReference>
<dbReference type="InterPro" id="IPR052018">
    <property type="entry name" value="PHP_domain"/>
</dbReference>
<dbReference type="Proteomes" id="UP000198976">
    <property type="component" value="Chromosome I"/>
</dbReference>
<reference evidence="2 3" key="1">
    <citation type="submission" date="2016-10" db="EMBL/GenBank/DDBJ databases">
        <authorList>
            <person name="Varghese N."/>
            <person name="Submissions S."/>
        </authorList>
    </citation>
    <scope>NUCLEOTIDE SEQUENCE [LARGE SCALE GENOMIC DNA]</scope>
    <source>
        <strain evidence="2 3">DSM 9169</strain>
    </source>
</reference>
<keyword evidence="3" id="KW-1185">Reference proteome</keyword>